<evidence type="ECO:0000313" key="10">
    <source>
        <dbReference type="EMBL" id="RXJ68997.1"/>
    </source>
</evidence>
<dbReference type="Gene3D" id="3.40.50.300">
    <property type="entry name" value="P-loop containing nucleotide triphosphate hydrolases"/>
    <property type="match status" value="1"/>
</dbReference>
<feature type="transmembrane region" description="Helical" evidence="7">
    <location>
        <begin position="69"/>
        <end position="89"/>
    </location>
</feature>
<evidence type="ECO:0000313" key="11">
    <source>
        <dbReference type="Proteomes" id="UP000290172"/>
    </source>
</evidence>
<keyword evidence="6 7" id="KW-0472">Membrane</keyword>
<feature type="domain" description="ABC transmembrane type-1" evidence="9">
    <location>
        <begin position="23"/>
        <end position="272"/>
    </location>
</feature>
<feature type="transmembrane region" description="Helical" evidence="7">
    <location>
        <begin position="20"/>
        <end position="49"/>
    </location>
</feature>
<organism evidence="10 11">
    <name type="scientific">Halarcobacter ebronensis</name>
    <dbReference type="NCBI Taxonomy" id="1462615"/>
    <lineage>
        <taxon>Bacteria</taxon>
        <taxon>Pseudomonadati</taxon>
        <taxon>Campylobacterota</taxon>
        <taxon>Epsilonproteobacteria</taxon>
        <taxon>Campylobacterales</taxon>
        <taxon>Arcobacteraceae</taxon>
        <taxon>Halarcobacter</taxon>
    </lineage>
</organism>
<dbReference type="Gene3D" id="1.20.1560.10">
    <property type="entry name" value="ABC transporter type 1, transmembrane domain"/>
    <property type="match status" value="1"/>
</dbReference>
<dbReference type="PROSITE" id="PS50929">
    <property type="entry name" value="ABC_TM1F"/>
    <property type="match status" value="1"/>
</dbReference>
<dbReference type="InterPro" id="IPR017871">
    <property type="entry name" value="ABC_transporter-like_CS"/>
</dbReference>
<keyword evidence="2 7" id="KW-0812">Transmembrane</keyword>
<dbReference type="CDD" id="cd03228">
    <property type="entry name" value="ABCC_MRP_Like"/>
    <property type="match status" value="1"/>
</dbReference>
<evidence type="ECO:0000259" key="8">
    <source>
        <dbReference type="PROSITE" id="PS50893"/>
    </source>
</evidence>
<evidence type="ECO:0000259" key="9">
    <source>
        <dbReference type="PROSITE" id="PS50929"/>
    </source>
</evidence>
<comment type="caution">
    <text evidence="10">The sequence shown here is derived from an EMBL/GenBank/DDBJ whole genome shotgun (WGS) entry which is preliminary data.</text>
</comment>
<dbReference type="PANTHER" id="PTHR24221:SF503">
    <property type="entry name" value="MITOCHONDRIAL POTASSIUM CHANNEL ATP-BINDING SUBUNIT"/>
    <property type="match status" value="1"/>
</dbReference>
<dbReference type="EMBL" id="PDKJ01000004">
    <property type="protein sequence ID" value="RXJ68997.1"/>
    <property type="molecule type" value="Genomic_DNA"/>
</dbReference>
<dbReference type="InterPro" id="IPR011527">
    <property type="entry name" value="ABC1_TM_dom"/>
</dbReference>
<comment type="subcellular location">
    <subcellularLocation>
        <location evidence="1">Cell membrane</location>
        <topology evidence="1">Multi-pass membrane protein</topology>
    </subcellularLocation>
</comment>
<dbReference type="GO" id="GO:0140359">
    <property type="term" value="F:ABC-type transporter activity"/>
    <property type="evidence" value="ECO:0007669"/>
    <property type="project" value="InterPro"/>
</dbReference>
<dbReference type="InterPro" id="IPR003439">
    <property type="entry name" value="ABC_transporter-like_ATP-bd"/>
</dbReference>
<dbReference type="InterPro" id="IPR039421">
    <property type="entry name" value="Type_1_exporter"/>
</dbReference>
<protein>
    <recommendedName>
        <fullName evidence="12">ABC transporter ATP-binding protein</fullName>
    </recommendedName>
</protein>
<dbReference type="PROSITE" id="PS50893">
    <property type="entry name" value="ABC_TRANSPORTER_2"/>
    <property type="match status" value="1"/>
</dbReference>
<dbReference type="PROSITE" id="PS00211">
    <property type="entry name" value="ABC_TRANSPORTER_1"/>
    <property type="match status" value="1"/>
</dbReference>
<proteinExistence type="predicted"/>
<dbReference type="GO" id="GO:0005886">
    <property type="term" value="C:plasma membrane"/>
    <property type="evidence" value="ECO:0007669"/>
    <property type="project" value="UniProtKB-SubCell"/>
</dbReference>
<dbReference type="SUPFAM" id="SSF52540">
    <property type="entry name" value="P-loop containing nucleoside triphosphate hydrolases"/>
    <property type="match status" value="1"/>
</dbReference>
<accession>A0A4Q0YEN4</accession>
<evidence type="ECO:0008006" key="12">
    <source>
        <dbReference type="Google" id="ProtNLM"/>
    </source>
</evidence>
<dbReference type="SUPFAM" id="SSF90123">
    <property type="entry name" value="ABC transporter transmembrane region"/>
    <property type="match status" value="1"/>
</dbReference>
<feature type="transmembrane region" description="Helical" evidence="7">
    <location>
        <begin position="252"/>
        <end position="270"/>
    </location>
</feature>
<name>A0A4Q0YEN4_9BACT</name>
<dbReference type="AlphaFoldDB" id="A0A4Q0YEN4"/>
<dbReference type="Pfam" id="PF00664">
    <property type="entry name" value="ABC_membrane"/>
    <property type="match status" value="1"/>
</dbReference>
<evidence type="ECO:0000256" key="3">
    <source>
        <dbReference type="ARBA" id="ARBA00022741"/>
    </source>
</evidence>
<dbReference type="PANTHER" id="PTHR24221">
    <property type="entry name" value="ATP-BINDING CASSETTE SUB-FAMILY B"/>
    <property type="match status" value="1"/>
</dbReference>
<feature type="domain" description="ABC transporter" evidence="8">
    <location>
        <begin position="342"/>
        <end position="556"/>
    </location>
</feature>
<evidence type="ECO:0000256" key="6">
    <source>
        <dbReference type="ARBA" id="ARBA00023136"/>
    </source>
</evidence>
<dbReference type="InterPro" id="IPR027417">
    <property type="entry name" value="P-loop_NTPase"/>
</dbReference>
<evidence type="ECO:0000256" key="1">
    <source>
        <dbReference type="ARBA" id="ARBA00004651"/>
    </source>
</evidence>
<sequence>MMKNNIKHIFSYVQEDKKVYGRVIFFSIIIGLIEFLGVTSLMPVASLFLNGTVDNIPNFLKPFISNENISFVVITFIILVMIQTTLAIINEQYFVTNMAKWRTALSIKYVKNILNANFENFHLLKPGEIEVMITRNIGFAMKIRHRTAIFLSDNVLALCYLFIALYISIYSLFLFALLGIIYMLINKVTIKLRMLHAQISKDKYIIAAKHISEFFGDIRSLLSYKRENFLTKIENEIEDATIAQKSTDKINVFIKHIFQPVMILLIFLTIYISKNILAFDNSTILVMLYLFYRSAPKMIEVAKGYGEILGDSPSDVTPEVKKWELLNSNTSLNRKIPQKIDIKFNNKALKIKNNILIDKLDIQISANETIAFIGKSGSGKSTILDAVCGFLNLEEGSFTIDNISNESINYCDFLINDVALVRVEAKIISGTIIDNIAYLSDSKNRQKVQKYVDMLGLSAFLNERDGIDTVIDNRGEGLSAGQKQRIFLARALYKEPKLLILDEPTSNLDKKTEEDIVEVLNRQKGQMTILIASHSEDVIKICDKVYNIQNKNIDRIK</sequence>
<evidence type="ECO:0000256" key="4">
    <source>
        <dbReference type="ARBA" id="ARBA00022840"/>
    </source>
</evidence>
<evidence type="ECO:0000256" key="2">
    <source>
        <dbReference type="ARBA" id="ARBA00022692"/>
    </source>
</evidence>
<dbReference type="Pfam" id="PF00005">
    <property type="entry name" value="ABC_tran"/>
    <property type="match status" value="1"/>
</dbReference>
<keyword evidence="5 7" id="KW-1133">Transmembrane helix</keyword>
<dbReference type="InterPro" id="IPR003593">
    <property type="entry name" value="AAA+_ATPase"/>
</dbReference>
<reference evidence="10 11" key="1">
    <citation type="submission" date="2017-10" db="EMBL/GenBank/DDBJ databases">
        <title>Genomics of the genus Arcobacter.</title>
        <authorList>
            <person name="Perez-Cataluna A."/>
            <person name="Figueras M.J."/>
        </authorList>
    </citation>
    <scope>NUCLEOTIDE SEQUENCE [LARGE SCALE GENOMIC DNA]</scope>
    <source>
        <strain evidence="10 11">CECT 8993</strain>
    </source>
</reference>
<keyword evidence="3" id="KW-0547">Nucleotide-binding</keyword>
<dbReference type="GO" id="GO:0005524">
    <property type="term" value="F:ATP binding"/>
    <property type="evidence" value="ECO:0007669"/>
    <property type="project" value="UniProtKB-KW"/>
</dbReference>
<dbReference type="InterPro" id="IPR036640">
    <property type="entry name" value="ABC1_TM_sf"/>
</dbReference>
<dbReference type="Proteomes" id="UP000290172">
    <property type="component" value="Unassembled WGS sequence"/>
</dbReference>
<dbReference type="SMART" id="SM00382">
    <property type="entry name" value="AAA"/>
    <property type="match status" value="1"/>
</dbReference>
<gene>
    <name evidence="10" type="ORF">CRV08_06080</name>
</gene>
<keyword evidence="4" id="KW-0067">ATP-binding</keyword>
<dbReference type="GO" id="GO:0016887">
    <property type="term" value="F:ATP hydrolysis activity"/>
    <property type="evidence" value="ECO:0007669"/>
    <property type="project" value="InterPro"/>
</dbReference>
<feature type="transmembrane region" description="Helical" evidence="7">
    <location>
        <begin position="169"/>
        <end position="185"/>
    </location>
</feature>
<evidence type="ECO:0000256" key="5">
    <source>
        <dbReference type="ARBA" id="ARBA00022989"/>
    </source>
</evidence>
<evidence type="ECO:0000256" key="7">
    <source>
        <dbReference type="SAM" id="Phobius"/>
    </source>
</evidence>